<reference evidence="1 2" key="1">
    <citation type="submission" date="2020-04" db="EMBL/GenBank/DDBJ databases">
        <title>Genome-Wide Identification of 5-Methylcytosine Sites in Bacterial Genomes By High-Throughput Sequencing of MspJI Restriction Fragments.</title>
        <authorList>
            <person name="Wu V."/>
        </authorList>
    </citation>
    <scope>NUCLEOTIDE SEQUENCE [LARGE SCALE GENOMIC DNA]</scope>
    <source>
        <strain evidence="1 2">CCAP 1403/13f</strain>
    </source>
</reference>
<dbReference type="AlphaFoldDB" id="A0A6H2BYJ7"/>
<dbReference type="KEGG" id="dfs:HGD76_08165"/>
<reference evidence="1 2" key="2">
    <citation type="submission" date="2020-04" db="EMBL/GenBank/DDBJ databases">
        <authorList>
            <person name="Fomenkov A."/>
            <person name="Anton B.P."/>
            <person name="Roberts R.J."/>
        </authorList>
    </citation>
    <scope>NUCLEOTIDE SEQUENCE [LARGE SCALE GENOMIC DNA]</scope>
    <source>
        <strain evidence="1 2">CCAP 1403/13f</strain>
    </source>
</reference>
<name>A0A6H2BYJ7_DOLFA</name>
<sequence>MIFNYQEYLITSGYWLGVRVILILDTSAIKNQNLKMNKDICGKASSSFDYANCLHGNFNLHNFM</sequence>
<gene>
    <name evidence="1" type="ORF">HGD76_08165</name>
</gene>
<accession>A0A6H2BYJ7</accession>
<organism evidence="1 2">
    <name type="scientific">Dolichospermum flos-aquae CCAP 1403/13F</name>
    <dbReference type="NCBI Taxonomy" id="315271"/>
    <lineage>
        <taxon>Bacteria</taxon>
        <taxon>Bacillati</taxon>
        <taxon>Cyanobacteriota</taxon>
        <taxon>Cyanophyceae</taxon>
        <taxon>Nostocales</taxon>
        <taxon>Aphanizomenonaceae</taxon>
        <taxon>Dolichospermum</taxon>
    </lineage>
</organism>
<protein>
    <submittedName>
        <fullName evidence="1">Uncharacterized protein</fullName>
    </submittedName>
</protein>
<evidence type="ECO:0000313" key="2">
    <source>
        <dbReference type="Proteomes" id="UP000502433"/>
    </source>
</evidence>
<proteinExistence type="predicted"/>
<dbReference type="Proteomes" id="UP000502433">
    <property type="component" value="Chromosome"/>
</dbReference>
<dbReference type="RefSeq" id="WP_168695475.1">
    <property type="nucleotide sequence ID" value="NZ_CP051206.1"/>
</dbReference>
<dbReference type="EMBL" id="CP051206">
    <property type="protein sequence ID" value="QJB44171.1"/>
    <property type="molecule type" value="Genomic_DNA"/>
</dbReference>
<evidence type="ECO:0000313" key="1">
    <source>
        <dbReference type="EMBL" id="QJB44171.1"/>
    </source>
</evidence>